<name>A0A6M3LQF1_9ZZZZ</name>
<keyword evidence="1" id="KW-0472">Membrane</keyword>
<sequence length="71" mass="7677">MKTKKATVFWTTLVVLVVLYIVTALVAEGQLSAVGVTIIIMLVGNGATYIGGNVADAWQRSKYFRSELDGK</sequence>
<dbReference type="AlphaFoldDB" id="A0A6M3LQF1"/>
<evidence type="ECO:0000256" key="1">
    <source>
        <dbReference type="SAM" id="Phobius"/>
    </source>
</evidence>
<keyword evidence="1" id="KW-0812">Transmembrane</keyword>
<reference evidence="2" key="1">
    <citation type="submission" date="2020-03" db="EMBL/GenBank/DDBJ databases">
        <title>The deep terrestrial virosphere.</title>
        <authorList>
            <person name="Holmfeldt K."/>
            <person name="Nilsson E."/>
            <person name="Simone D."/>
            <person name="Lopez-Fernandez M."/>
            <person name="Wu X."/>
            <person name="de Brujin I."/>
            <person name="Lundin D."/>
            <person name="Andersson A."/>
            <person name="Bertilsson S."/>
            <person name="Dopson M."/>
        </authorList>
    </citation>
    <scope>NUCLEOTIDE SEQUENCE</scope>
    <source>
        <strain evidence="2">MM415B05509</strain>
    </source>
</reference>
<dbReference type="EMBL" id="MT143299">
    <property type="protein sequence ID" value="QJA95251.1"/>
    <property type="molecule type" value="Genomic_DNA"/>
</dbReference>
<accession>A0A6M3LQF1</accession>
<evidence type="ECO:0000313" key="2">
    <source>
        <dbReference type="EMBL" id="QJA95251.1"/>
    </source>
</evidence>
<keyword evidence="1" id="KW-1133">Transmembrane helix</keyword>
<gene>
    <name evidence="2" type="ORF">MM415B05509_0001</name>
</gene>
<feature type="transmembrane region" description="Helical" evidence="1">
    <location>
        <begin position="33"/>
        <end position="55"/>
    </location>
</feature>
<protein>
    <recommendedName>
        <fullName evidence="3">Holin</fullName>
    </recommendedName>
</protein>
<proteinExistence type="predicted"/>
<feature type="transmembrane region" description="Helical" evidence="1">
    <location>
        <begin position="7"/>
        <end position="27"/>
    </location>
</feature>
<evidence type="ECO:0008006" key="3">
    <source>
        <dbReference type="Google" id="ProtNLM"/>
    </source>
</evidence>
<organism evidence="2">
    <name type="scientific">viral metagenome</name>
    <dbReference type="NCBI Taxonomy" id="1070528"/>
    <lineage>
        <taxon>unclassified sequences</taxon>
        <taxon>metagenomes</taxon>
        <taxon>organismal metagenomes</taxon>
    </lineage>
</organism>